<evidence type="ECO:0000256" key="4">
    <source>
        <dbReference type="ARBA" id="ARBA00023163"/>
    </source>
</evidence>
<dbReference type="InterPro" id="IPR000847">
    <property type="entry name" value="LysR_HTH_N"/>
</dbReference>
<evidence type="ECO:0000313" key="7">
    <source>
        <dbReference type="Proteomes" id="UP000664073"/>
    </source>
</evidence>
<comment type="similarity">
    <text evidence="1">Belongs to the LysR transcriptional regulatory family.</text>
</comment>
<dbReference type="SUPFAM" id="SSF53850">
    <property type="entry name" value="Periplasmic binding protein-like II"/>
    <property type="match status" value="1"/>
</dbReference>
<organism evidence="6 7">
    <name type="scientific">Acetobacter garciniae</name>
    <dbReference type="NCBI Taxonomy" id="2817435"/>
    <lineage>
        <taxon>Bacteria</taxon>
        <taxon>Pseudomonadati</taxon>
        <taxon>Pseudomonadota</taxon>
        <taxon>Alphaproteobacteria</taxon>
        <taxon>Acetobacterales</taxon>
        <taxon>Acetobacteraceae</taxon>
        <taxon>Acetobacter</taxon>
    </lineage>
</organism>
<dbReference type="FunFam" id="1.10.10.10:FF:000001">
    <property type="entry name" value="LysR family transcriptional regulator"/>
    <property type="match status" value="1"/>
</dbReference>
<keyword evidence="4" id="KW-0804">Transcription</keyword>
<dbReference type="Gene3D" id="3.40.190.10">
    <property type="entry name" value="Periplasmic binding protein-like II"/>
    <property type="match status" value="2"/>
</dbReference>
<dbReference type="InterPro" id="IPR005119">
    <property type="entry name" value="LysR_subst-bd"/>
</dbReference>
<protein>
    <submittedName>
        <fullName evidence="6">LysR family transcriptional regulator</fullName>
    </submittedName>
</protein>
<feature type="domain" description="HTH lysR-type" evidence="5">
    <location>
        <begin position="14"/>
        <end position="71"/>
    </location>
</feature>
<accession>A0A939KNA1</accession>
<keyword evidence="7" id="KW-1185">Reference proteome</keyword>
<dbReference type="GO" id="GO:0043565">
    <property type="term" value="F:sequence-specific DNA binding"/>
    <property type="evidence" value="ECO:0007669"/>
    <property type="project" value="TreeGrafter"/>
</dbReference>
<dbReference type="InterPro" id="IPR058163">
    <property type="entry name" value="LysR-type_TF_proteobact-type"/>
</dbReference>
<dbReference type="PRINTS" id="PR00039">
    <property type="entry name" value="HTHLYSR"/>
</dbReference>
<dbReference type="Proteomes" id="UP000664073">
    <property type="component" value="Unassembled WGS sequence"/>
</dbReference>
<dbReference type="AlphaFoldDB" id="A0A939KNA1"/>
<comment type="caution">
    <text evidence="6">The sequence shown here is derived from an EMBL/GenBank/DDBJ whole genome shotgun (WGS) entry which is preliminary data.</text>
</comment>
<dbReference type="GO" id="GO:0003700">
    <property type="term" value="F:DNA-binding transcription factor activity"/>
    <property type="evidence" value="ECO:0007669"/>
    <property type="project" value="InterPro"/>
</dbReference>
<dbReference type="PROSITE" id="PS50931">
    <property type="entry name" value="HTH_LYSR"/>
    <property type="match status" value="1"/>
</dbReference>
<dbReference type="InterPro" id="IPR036388">
    <property type="entry name" value="WH-like_DNA-bd_sf"/>
</dbReference>
<dbReference type="Gene3D" id="1.10.10.10">
    <property type="entry name" value="Winged helix-like DNA-binding domain superfamily/Winged helix DNA-binding domain"/>
    <property type="match status" value="1"/>
</dbReference>
<keyword evidence="2" id="KW-0805">Transcription regulation</keyword>
<dbReference type="EMBL" id="JAFVMH010000004">
    <property type="protein sequence ID" value="MBO1325465.1"/>
    <property type="molecule type" value="Genomic_DNA"/>
</dbReference>
<dbReference type="InterPro" id="IPR036390">
    <property type="entry name" value="WH_DNA-bd_sf"/>
</dbReference>
<evidence type="ECO:0000259" key="5">
    <source>
        <dbReference type="PROSITE" id="PS50931"/>
    </source>
</evidence>
<dbReference type="Pfam" id="PF03466">
    <property type="entry name" value="LysR_substrate"/>
    <property type="match status" value="1"/>
</dbReference>
<dbReference type="GO" id="GO:0006351">
    <property type="term" value="P:DNA-templated transcription"/>
    <property type="evidence" value="ECO:0007669"/>
    <property type="project" value="TreeGrafter"/>
</dbReference>
<dbReference type="SUPFAM" id="SSF46785">
    <property type="entry name" value="Winged helix' DNA-binding domain"/>
    <property type="match status" value="1"/>
</dbReference>
<dbReference type="CDD" id="cd08432">
    <property type="entry name" value="PBP2_GcdR_TrpI_HvrB_AmpR_like"/>
    <property type="match status" value="1"/>
</dbReference>
<evidence type="ECO:0000256" key="2">
    <source>
        <dbReference type="ARBA" id="ARBA00023015"/>
    </source>
</evidence>
<evidence type="ECO:0000256" key="3">
    <source>
        <dbReference type="ARBA" id="ARBA00023125"/>
    </source>
</evidence>
<proteinExistence type="inferred from homology"/>
<keyword evidence="3" id="KW-0238">DNA-binding</keyword>
<dbReference type="RefSeq" id="WP_207846122.1">
    <property type="nucleotide sequence ID" value="NZ_JAFVMH010000004.1"/>
</dbReference>
<dbReference type="PANTHER" id="PTHR30537">
    <property type="entry name" value="HTH-TYPE TRANSCRIPTIONAL REGULATOR"/>
    <property type="match status" value="1"/>
</dbReference>
<dbReference type="Pfam" id="PF00126">
    <property type="entry name" value="HTH_1"/>
    <property type="match status" value="1"/>
</dbReference>
<sequence>MNNLSTGRAPANLPPLNLLRTFDAAARLGNFTLAADELSISQSAVSQQIRQLEDWMNVRLFRRMPRRVDLTREGIVLSGAVRRALILMDQACLEIAESAATRSLCVNAAPGFASRWLMPRLAGFTDIQSHIRLTLLTSNDPVDLRKHDVDIAIRRGTMEEIEHSQVPLDDGRLIVVGSPALLQARGISSPDHVAEQTLLRNISGDRWDSWLEHAGITRLPMARSLHFNDVTLLLDAALQGQGLALVSALLVEHEIQCGRLQRVTDIDFHDSARYILTCRSDFYDHDSVRAFRGWILNELKHSL</sequence>
<evidence type="ECO:0000256" key="1">
    <source>
        <dbReference type="ARBA" id="ARBA00009437"/>
    </source>
</evidence>
<gene>
    <name evidence="6" type="ORF">J2D77_09920</name>
</gene>
<name>A0A939KNA1_9PROT</name>
<dbReference type="PANTHER" id="PTHR30537:SF5">
    <property type="entry name" value="HTH-TYPE TRANSCRIPTIONAL ACTIVATOR TTDR-RELATED"/>
    <property type="match status" value="1"/>
</dbReference>
<reference evidence="6" key="1">
    <citation type="submission" date="2021-03" db="EMBL/GenBank/DDBJ databases">
        <title>The complete genome sequence of Acetobacter sp. TBRC 12339.</title>
        <authorList>
            <person name="Charoenyingcharoen P."/>
            <person name="Yukphan P."/>
        </authorList>
    </citation>
    <scope>NUCLEOTIDE SEQUENCE</scope>
    <source>
        <strain evidence="6">TBRC 12339</strain>
    </source>
</reference>
<evidence type="ECO:0000313" key="6">
    <source>
        <dbReference type="EMBL" id="MBO1325465.1"/>
    </source>
</evidence>